<dbReference type="EC" id="3.1.6.-" evidence="9"/>
<dbReference type="Pfam" id="PF00884">
    <property type="entry name" value="Sulfatase"/>
    <property type="match status" value="1"/>
</dbReference>
<proteinExistence type="predicted"/>
<evidence type="ECO:0000256" key="7">
    <source>
        <dbReference type="SAM" id="Phobius"/>
    </source>
</evidence>
<dbReference type="InterPro" id="IPR000917">
    <property type="entry name" value="Sulfatase_N"/>
</dbReference>
<comment type="subcellular location">
    <subcellularLocation>
        <location evidence="1">Cell membrane</location>
        <topology evidence="1">Multi-pass membrane protein</topology>
    </subcellularLocation>
</comment>
<feature type="transmembrane region" description="Helical" evidence="7">
    <location>
        <begin position="212"/>
        <end position="236"/>
    </location>
</feature>
<dbReference type="PANTHER" id="PTHR47371">
    <property type="entry name" value="LIPOTEICHOIC ACID SYNTHASE"/>
    <property type="match status" value="1"/>
</dbReference>
<dbReference type="GO" id="GO:0016787">
    <property type="term" value="F:hydrolase activity"/>
    <property type="evidence" value="ECO:0007669"/>
    <property type="project" value="UniProtKB-KW"/>
</dbReference>
<organism evidence="9 10">
    <name type="scientific">Enterococcus italicus (strain DSM 15952 / CCUG 50447 / LMG 22039 / TP 1.5)</name>
    <dbReference type="NCBI Taxonomy" id="888064"/>
    <lineage>
        <taxon>Bacteria</taxon>
        <taxon>Bacillati</taxon>
        <taxon>Bacillota</taxon>
        <taxon>Bacilli</taxon>
        <taxon>Lactobacillales</taxon>
        <taxon>Enterococcaceae</taxon>
        <taxon>Enterococcus</taxon>
    </lineage>
</organism>
<evidence type="ECO:0000256" key="6">
    <source>
        <dbReference type="ARBA" id="ARBA00023136"/>
    </source>
</evidence>
<feature type="transmembrane region" description="Helical" evidence="7">
    <location>
        <begin position="126"/>
        <end position="143"/>
    </location>
</feature>
<dbReference type="InterPro" id="IPR017850">
    <property type="entry name" value="Alkaline_phosphatase_core_sf"/>
</dbReference>
<dbReference type="Gene3D" id="3.40.720.10">
    <property type="entry name" value="Alkaline Phosphatase, subunit A"/>
    <property type="match status" value="1"/>
</dbReference>
<feature type="transmembrane region" description="Helical" evidence="7">
    <location>
        <begin position="248"/>
        <end position="269"/>
    </location>
</feature>
<feature type="transmembrane region" description="Helical" evidence="7">
    <location>
        <begin position="307"/>
        <end position="325"/>
    </location>
</feature>
<feature type="transmembrane region" description="Helical" evidence="7">
    <location>
        <begin position="51"/>
        <end position="72"/>
    </location>
</feature>
<keyword evidence="6 7" id="KW-0472">Membrane</keyword>
<dbReference type="SUPFAM" id="SSF53649">
    <property type="entry name" value="Alkaline phosphatase-like"/>
    <property type="match status" value="1"/>
</dbReference>
<dbReference type="RefSeq" id="WP_007208137.1">
    <property type="nucleotide sequence ID" value="NZ_GL622241.1"/>
</dbReference>
<feature type="domain" description="Sulfatase N-terminal" evidence="8">
    <location>
        <begin position="494"/>
        <end position="778"/>
    </location>
</feature>
<keyword evidence="4 7" id="KW-0812">Transmembrane</keyword>
<evidence type="ECO:0000256" key="4">
    <source>
        <dbReference type="ARBA" id="ARBA00022692"/>
    </source>
</evidence>
<evidence type="ECO:0000259" key="8">
    <source>
        <dbReference type="Pfam" id="PF00884"/>
    </source>
</evidence>
<dbReference type="HOGENOM" id="CLU_014385_0_1_9"/>
<dbReference type="GO" id="GO:0005886">
    <property type="term" value="C:plasma membrane"/>
    <property type="evidence" value="ECO:0007669"/>
    <property type="project" value="UniProtKB-SubCell"/>
</dbReference>
<dbReference type="EMBL" id="AEPV01000040">
    <property type="protein sequence ID" value="EFU74049.1"/>
    <property type="molecule type" value="Genomic_DNA"/>
</dbReference>
<dbReference type="AlphaFoldDB" id="E6LFH9"/>
<feature type="transmembrane region" description="Helical" evidence="7">
    <location>
        <begin position="163"/>
        <end position="185"/>
    </location>
</feature>
<feature type="transmembrane region" description="Helical" evidence="7">
    <location>
        <begin position="275"/>
        <end position="300"/>
    </location>
</feature>
<keyword evidence="9" id="KW-0378">Hydrolase</keyword>
<evidence type="ECO:0000256" key="2">
    <source>
        <dbReference type="ARBA" id="ARBA00004936"/>
    </source>
</evidence>
<comment type="caution">
    <text evidence="9">The sequence shown here is derived from an EMBL/GenBank/DDBJ whole genome shotgun (WGS) entry which is preliminary data.</text>
</comment>
<comment type="pathway">
    <text evidence="2">Cell wall biogenesis; lipoteichoic acid biosynthesis.</text>
</comment>
<evidence type="ECO:0000313" key="9">
    <source>
        <dbReference type="EMBL" id="EFU74049.1"/>
    </source>
</evidence>
<feature type="transmembrane region" description="Helical" evidence="7">
    <location>
        <begin position="84"/>
        <end position="106"/>
    </location>
</feature>
<dbReference type="OrthoDB" id="243547at2"/>
<dbReference type="eggNOG" id="COG1368">
    <property type="taxonomic scope" value="Bacteria"/>
</dbReference>
<feature type="transmembrane region" description="Helical" evidence="7">
    <location>
        <begin position="384"/>
        <end position="401"/>
    </location>
</feature>
<dbReference type="Proteomes" id="UP000010296">
    <property type="component" value="Unassembled WGS sequence"/>
</dbReference>
<reference evidence="9 10" key="1">
    <citation type="submission" date="2010-12" db="EMBL/GenBank/DDBJ databases">
        <authorList>
            <person name="Muzny D."/>
            <person name="Qin X."/>
            <person name="Deng J."/>
            <person name="Jiang H."/>
            <person name="Liu Y."/>
            <person name="Qu J."/>
            <person name="Song X.-Z."/>
            <person name="Zhang L."/>
            <person name="Thornton R."/>
            <person name="Coyle M."/>
            <person name="Francisco L."/>
            <person name="Jackson L."/>
            <person name="Javaid M."/>
            <person name="Korchina V."/>
            <person name="Kovar C."/>
            <person name="Mata R."/>
            <person name="Mathew T."/>
            <person name="Ngo R."/>
            <person name="Nguyen L."/>
            <person name="Nguyen N."/>
            <person name="Okwuonu G."/>
            <person name="Ongeri F."/>
            <person name="Pham C."/>
            <person name="Simmons D."/>
            <person name="Wilczek-Boney K."/>
            <person name="Hale W."/>
            <person name="Jakkamsetti A."/>
            <person name="Pham P."/>
            <person name="Ruth R."/>
            <person name="San Lucas F."/>
            <person name="Warren J."/>
            <person name="Zhang J."/>
            <person name="Zhao Z."/>
            <person name="Zhou C."/>
            <person name="Zhu D."/>
            <person name="Lee S."/>
            <person name="Bess C."/>
            <person name="Blankenburg K."/>
            <person name="Forbes L."/>
            <person name="Fu Q."/>
            <person name="Gubbala S."/>
            <person name="Hirani K."/>
            <person name="Jayaseelan J.C."/>
            <person name="Lara F."/>
            <person name="Munidasa M."/>
            <person name="Palculict T."/>
            <person name="Patil S."/>
            <person name="Pu L.-L."/>
            <person name="Saada N."/>
            <person name="Tang L."/>
            <person name="Weissenberger G."/>
            <person name="Zhu Y."/>
            <person name="Hemphill L."/>
            <person name="Shang Y."/>
            <person name="Youmans B."/>
            <person name="Ayvaz T."/>
            <person name="Ross M."/>
            <person name="Santibanez J."/>
            <person name="Aqrawi P."/>
            <person name="Gross S."/>
            <person name="Joshi V."/>
            <person name="Fowler G."/>
            <person name="Nazareth L."/>
            <person name="Reid J."/>
            <person name="Worley K."/>
            <person name="Petrosino J."/>
            <person name="Highlander S."/>
            <person name="Gibbs R."/>
        </authorList>
    </citation>
    <scope>NUCLEOTIDE SEQUENCE [LARGE SCALE GENOMIC DNA]</scope>
    <source>
        <strain evidence="10">DSM 15952 / CCUG 50447 / LMG 22039 / TP 1.5</strain>
    </source>
</reference>
<evidence type="ECO:0000256" key="1">
    <source>
        <dbReference type="ARBA" id="ARBA00004651"/>
    </source>
</evidence>
<evidence type="ECO:0000256" key="3">
    <source>
        <dbReference type="ARBA" id="ARBA00022475"/>
    </source>
</evidence>
<accession>E6LFH9</accession>
<dbReference type="PANTHER" id="PTHR47371:SF3">
    <property type="entry name" value="PHOSPHOGLYCEROL TRANSFERASE I"/>
    <property type="match status" value="1"/>
</dbReference>
<protein>
    <submittedName>
        <fullName evidence="9">Arylsulfatase</fullName>
        <ecNumber evidence="9">3.1.6.-</ecNumber>
    </submittedName>
</protein>
<evidence type="ECO:0000256" key="5">
    <source>
        <dbReference type="ARBA" id="ARBA00022989"/>
    </source>
</evidence>
<keyword evidence="3" id="KW-1003">Cell membrane</keyword>
<feature type="transmembrane region" description="Helical" evidence="7">
    <location>
        <begin position="345"/>
        <end position="372"/>
    </location>
</feature>
<dbReference type="CDD" id="cd16015">
    <property type="entry name" value="LTA_synthase"/>
    <property type="match status" value="1"/>
</dbReference>
<keyword evidence="5 7" id="KW-1133">Transmembrane helix</keyword>
<keyword evidence="10" id="KW-1185">Reference proteome</keyword>
<dbReference type="PATRIC" id="fig|888064.11.peg.1544"/>
<feature type="transmembrane region" description="Helical" evidence="7">
    <location>
        <begin position="20"/>
        <end position="39"/>
    </location>
</feature>
<gene>
    <name evidence="9" type="ORF">HMPREF9088_1119</name>
</gene>
<sequence>MTLVAISKKNISKKSIVQKIMILTALYICFTSILISVSLPEDIVTSSVEKIQQFINILGGIGASYLVLVVIFSNSFEKLFVHIIRILATLILYFLFHFYLLIMHTLNSRPFENISKTVFDSKDGENFDLVLIITIFFIVLSVLKGIKNFRSSSSSKREAKLSVNIYACFFILLLASDKFVSKLIFDLQFAPLDSGKSFRYFIPEEFGNVDLFHLYCGVSFVFILVAIVVFALFYGFSNFMNNKNSLSLDFSASLFLAMVFNYCIQRSMVVNNSGIVPVVGSTMFQVSILTLFFFMLYLIINRFIPTTMFIVIVCSIYSIANGVKFSMRGEPIYVSEFSWLKNPKLLLSFVNLKIVMLALFVILIVVLITTFLSKRFFRNKLTSLKLRIGTIAVIVGMFGIISQNFKNFTTPEERIKIPLVTNFLDMSNGDILWRGLPITARYKSQIFINLRQYFGEIMDKPENYNQKTIKKVAKKYEKISAEMNESRTENIGDQTVIFILSESLANPARIDGIELSKNPLANIDSIKESATGGLMYSNGYGGGTANMEIQSLTSLPMINFSTNVSIINSDVIPKMNYIPSISNQFQYRVAIHPENAGNYNRNSIYKKFGFQHFYALYGTSKSDTLTNQKLLSGKVSDEQTYEDILERIDTQKNQFFSVLTMQNHMPYDGQYIHDPDLSVTGKDYDEGTNQLLSDYTQKISMTDQATKQFLEKLQQLGKKISIVFYGDHLPGLYPVEKAFASNPLKQYETDYFIWNNQMNKINKQQNVNSAEFVPLLLETQNAKVSPYHALTTEIMNQLPSEYNSVLGNSVKLNGKQKALLSDLKLIQYDLTQGKGYLNDSKTFYRFPK</sequence>
<dbReference type="InterPro" id="IPR050448">
    <property type="entry name" value="OpgB/LTA_synthase_biosynth"/>
</dbReference>
<evidence type="ECO:0000313" key="10">
    <source>
        <dbReference type="Proteomes" id="UP000010296"/>
    </source>
</evidence>
<name>E6LFH9_ENTI1</name>